<dbReference type="InterPro" id="IPR036871">
    <property type="entry name" value="PX_dom_sf"/>
</dbReference>
<protein>
    <recommendedName>
        <fullName evidence="5">PX domain-containing protein</fullName>
    </recommendedName>
</protein>
<evidence type="ECO:0000256" key="1">
    <source>
        <dbReference type="SAM" id="Coils"/>
    </source>
</evidence>
<name>A0AAV0U5I7_HYABA</name>
<dbReference type="AlphaFoldDB" id="A0AAV0U5I7"/>
<keyword evidence="4" id="KW-1185">Reference proteome</keyword>
<feature type="compositionally biased region" description="Polar residues" evidence="2">
    <location>
        <begin position="177"/>
        <end position="207"/>
    </location>
</feature>
<sequence length="999" mass="112140">MEAAASEHISVALGLTRPFLSESNRAFTPFETWDHLSALLVTQPLQVQPLGYYRTPQSIDIYVFECVLRDTSGSQRYRWKIYRRYRQFHKYVLHSANFSASHAVDIPHLPQGPVQLFHARHCKDRLVELSKWLAAVVETTRTYYMQLHRRQEAQGRDKRCALQPQRLAQEAKKKTTNKQVQSHLTSAKSLAGPRSSSRAPRQQQKRSVSLKAIEQLGDPVLCVLRADETEAFPVMMLSSFLFAGANCPFPRVFQGLPTFALALEEQNVQLLRRALPAYPSRLKNAIVTRAGLGLRLTPNHEQDGLYLGATVADFLRNRNELDPALVDVPVGARLVRVNGIDVNDWPFDQLLIQLRSLAVPLRLTFRYDPHLKCHKSNTVTSHSHVDATSAAEPISGEQSGEHCTRKGSCAECSVLDHTDMRNESMNSGRRTSSADSSQSKFGWLALVFGNLFGCGNAVSTTSKLRWTMDADFISLSSKRQDKPADVVSGPGCLSLLDGGKPVLCSWDEVGGESQNIVLRGFYSHLPHSLLRELRLTDRNEVKANDCNRKRNQNESCAGEINMEVINASASPNCEALGVWSTAYGCLGSLFGACTIQNVEAARLMQPPVFFSTSAEHCASEKDLRTGLILVAINNESTFGHSFATVMERLRLAARPTSICFRWYEDFSPFLDTNVAEKHESCRYLPSRSSNLHATAAEAFASYLDCVAVAQTDLSFSLQLALTENASIRDELSVLRDVHCKLGLAQERAAQREHVLQATIEQRNGVIAKLNEKLDVQRHELENVYRRACEAETKLALHHREYKARLDKATKSVKVRLAEREEQLIKESNRSIVNANYLAERRALKMLETAANELRYKHEEYLQQLAEEHAEEVESLVQQVAVWRHQVEVLTEAERRNYVALMSKGVHPYGEDQRARVGYVSTDPLIGHRMKGHHDDNDAYISRPETTLVSRANTNVGRGCSPEDDSGKDVPEAAFRTPNMALQVRHGTFWDRMVSLLATE</sequence>
<reference evidence="3" key="1">
    <citation type="submission" date="2022-12" db="EMBL/GenBank/DDBJ databases">
        <authorList>
            <person name="Webb A."/>
        </authorList>
    </citation>
    <scope>NUCLEOTIDE SEQUENCE</scope>
    <source>
        <strain evidence="3">Hp1</strain>
    </source>
</reference>
<proteinExistence type="predicted"/>
<dbReference type="EMBL" id="CANTFL010001028">
    <property type="protein sequence ID" value="CAI5730431.1"/>
    <property type="molecule type" value="Genomic_DNA"/>
</dbReference>
<feature type="region of interest" description="Disordered" evidence="2">
    <location>
        <begin position="378"/>
        <end position="404"/>
    </location>
</feature>
<evidence type="ECO:0000313" key="3">
    <source>
        <dbReference type="EMBL" id="CAI5730431.1"/>
    </source>
</evidence>
<evidence type="ECO:0000313" key="4">
    <source>
        <dbReference type="Proteomes" id="UP001162031"/>
    </source>
</evidence>
<organism evidence="3 4">
    <name type="scientific">Hyaloperonospora brassicae</name>
    <name type="common">Brassica downy mildew</name>
    <name type="synonym">Peronospora brassicae</name>
    <dbReference type="NCBI Taxonomy" id="162125"/>
    <lineage>
        <taxon>Eukaryota</taxon>
        <taxon>Sar</taxon>
        <taxon>Stramenopiles</taxon>
        <taxon>Oomycota</taxon>
        <taxon>Peronosporomycetes</taxon>
        <taxon>Peronosporales</taxon>
        <taxon>Peronosporaceae</taxon>
        <taxon>Hyaloperonospora</taxon>
    </lineage>
</organism>
<comment type="caution">
    <text evidence="3">The sequence shown here is derived from an EMBL/GenBank/DDBJ whole genome shotgun (WGS) entry which is preliminary data.</text>
</comment>
<dbReference type="GO" id="GO:0035091">
    <property type="term" value="F:phosphatidylinositol binding"/>
    <property type="evidence" value="ECO:0007669"/>
    <property type="project" value="InterPro"/>
</dbReference>
<evidence type="ECO:0008006" key="5">
    <source>
        <dbReference type="Google" id="ProtNLM"/>
    </source>
</evidence>
<feature type="region of interest" description="Disordered" evidence="2">
    <location>
        <begin position="168"/>
        <end position="208"/>
    </location>
</feature>
<dbReference type="CDD" id="cd06093">
    <property type="entry name" value="PX_domain"/>
    <property type="match status" value="1"/>
</dbReference>
<dbReference type="SUPFAM" id="SSF64268">
    <property type="entry name" value="PX domain"/>
    <property type="match status" value="1"/>
</dbReference>
<feature type="coiled-coil region" evidence="1">
    <location>
        <begin position="843"/>
        <end position="870"/>
    </location>
</feature>
<accession>A0AAV0U5I7</accession>
<evidence type="ECO:0000256" key="2">
    <source>
        <dbReference type="SAM" id="MobiDB-lite"/>
    </source>
</evidence>
<keyword evidence="1" id="KW-0175">Coiled coil</keyword>
<gene>
    <name evidence="3" type="ORF">HBR001_LOCUS4853</name>
</gene>
<dbReference type="Proteomes" id="UP001162031">
    <property type="component" value="Unassembled WGS sequence"/>
</dbReference>